<name>A0ABM7YZ33_NOSCO</name>
<proteinExistence type="predicted"/>
<dbReference type="Proteomes" id="UP001055453">
    <property type="component" value="Chromosome"/>
</dbReference>
<accession>A0ABM7YZ33</accession>
<sequence>MLSNLAGVLDKSKLVIPYDEQDRLKQLKTELRFYNLDDKGLPTDCVMSLALAAYGWKRINSNDSYTENDEATIYLND</sequence>
<dbReference type="EMBL" id="AP025732">
    <property type="protein sequence ID" value="BDI15967.1"/>
    <property type="molecule type" value="Genomic_DNA"/>
</dbReference>
<evidence type="ECO:0000313" key="1">
    <source>
        <dbReference type="EMBL" id="BDI15967.1"/>
    </source>
</evidence>
<reference evidence="1" key="1">
    <citation type="submission" date="2022-04" db="EMBL/GenBank/DDBJ databases">
        <title>Complete genome sequence of a cyanobacterium, Nostoc sp. SO-36, isolated in Antarctica.</title>
        <authorList>
            <person name="Kanesaki Y."/>
            <person name="Effendi D."/>
            <person name="Sakamoto T."/>
            <person name="Ohtani S."/>
            <person name="Awai K."/>
        </authorList>
    </citation>
    <scope>NUCLEOTIDE SEQUENCE</scope>
    <source>
        <strain evidence="1">SO-36</strain>
    </source>
</reference>
<protein>
    <submittedName>
        <fullName evidence="1">Uncharacterized protein</fullName>
    </submittedName>
</protein>
<organism evidence="1 2">
    <name type="scientific">Nostoc cf. commune SO-36</name>
    <dbReference type="NCBI Taxonomy" id="449208"/>
    <lineage>
        <taxon>Bacteria</taxon>
        <taxon>Bacillati</taxon>
        <taxon>Cyanobacteriota</taxon>
        <taxon>Cyanophyceae</taxon>
        <taxon>Nostocales</taxon>
        <taxon>Nostocaceae</taxon>
        <taxon>Nostoc</taxon>
    </lineage>
</organism>
<gene>
    <name evidence="1" type="ORF">ANSO36C_17690</name>
</gene>
<evidence type="ECO:0000313" key="2">
    <source>
        <dbReference type="Proteomes" id="UP001055453"/>
    </source>
</evidence>
<dbReference type="RefSeq" id="WP_251959225.1">
    <property type="nucleotide sequence ID" value="NZ_AP025732.1"/>
</dbReference>
<keyword evidence="2" id="KW-1185">Reference proteome</keyword>